<organism evidence="1 2">
    <name type="scientific">Paenibacillus herberti</name>
    <dbReference type="NCBI Taxonomy" id="1619309"/>
    <lineage>
        <taxon>Bacteria</taxon>
        <taxon>Bacillati</taxon>
        <taxon>Bacillota</taxon>
        <taxon>Bacilli</taxon>
        <taxon>Bacillales</taxon>
        <taxon>Paenibacillaceae</taxon>
        <taxon>Paenibacillus</taxon>
    </lineage>
</organism>
<evidence type="ECO:0000313" key="1">
    <source>
        <dbReference type="EMBL" id="OXM14856.1"/>
    </source>
</evidence>
<comment type="caution">
    <text evidence="1">The sequence shown here is derived from an EMBL/GenBank/DDBJ whole genome shotgun (WGS) entry which is preliminary data.</text>
</comment>
<accession>A0A229NXV4</accession>
<reference evidence="1 2" key="1">
    <citation type="submission" date="2017-07" db="EMBL/GenBank/DDBJ databases">
        <title>Paenibacillus herberti R33 genome sequencing and assembly.</title>
        <authorList>
            <person name="Su W."/>
        </authorList>
    </citation>
    <scope>NUCLEOTIDE SEQUENCE [LARGE SCALE GENOMIC DNA]</scope>
    <source>
        <strain evidence="1 2">R33</strain>
    </source>
</reference>
<dbReference type="Proteomes" id="UP000215145">
    <property type="component" value="Unassembled WGS sequence"/>
</dbReference>
<dbReference type="OrthoDB" id="2381403at2"/>
<protein>
    <recommendedName>
        <fullName evidence="3">YtkA-like domain-containing protein</fullName>
    </recommendedName>
</protein>
<dbReference type="EMBL" id="NMUQ01000002">
    <property type="protein sequence ID" value="OXM14856.1"/>
    <property type="molecule type" value="Genomic_DNA"/>
</dbReference>
<evidence type="ECO:0000313" key="2">
    <source>
        <dbReference type="Proteomes" id="UP000215145"/>
    </source>
</evidence>
<evidence type="ECO:0008006" key="3">
    <source>
        <dbReference type="Google" id="ProtNLM"/>
    </source>
</evidence>
<name>A0A229NXV4_9BACL</name>
<sequence>MKDSFEIKAIKKGSKEMVTVLSTIDQGIKNPFAGPINGADKHVSTSVRLPEPGIWRLMPYVDGKLIDSIVIKVT</sequence>
<dbReference type="RefSeq" id="WP_089525673.1">
    <property type="nucleotide sequence ID" value="NZ_NMUQ01000002.1"/>
</dbReference>
<proteinExistence type="predicted"/>
<dbReference type="AlphaFoldDB" id="A0A229NXV4"/>
<gene>
    <name evidence="1" type="ORF">CGZ75_18495</name>
</gene>
<dbReference type="Gene3D" id="2.60.40.3830">
    <property type="match status" value="1"/>
</dbReference>
<keyword evidence="2" id="KW-1185">Reference proteome</keyword>